<evidence type="ECO:0000313" key="7">
    <source>
        <dbReference type="Proteomes" id="UP000593562"/>
    </source>
</evidence>
<reference evidence="6 7" key="1">
    <citation type="journal article" date="2020" name="Nat. Commun.">
        <title>Genome of Tripterygium wilfordii and identification of cytochrome P450 involved in triptolide biosynthesis.</title>
        <authorList>
            <person name="Tu L."/>
            <person name="Su P."/>
            <person name="Zhang Z."/>
            <person name="Gao L."/>
            <person name="Wang J."/>
            <person name="Hu T."/>
            <person name="Zhou J."/>
            <person name="Zhang Y."/>
            <person name="Zhao Y."/>
            <person name="Liu Y."/>
            <person name="Song Y."/>
            <person name="Tong Y."/>
            <person name="Lu Y."/>
            <person name="Yang J."/>
            <person name="Xu C."/>
            <person name="Jia M."/>
            <person name="Peters R.J."/>
            <person name="Huang L."/>
            <person name="Gao W."/>
        </authorList>
    </citation>
    <scope>NUCLEOTIDE SEQUENCE [LARGE SCALE GENOMIC DNA]</scope>
    <source>
        <strain evidence="7">cv. XIE 37</strain>
        <tissue evidence="6">Leaf</tissue>
    </source>
</reference>
<dbReference type="PROSITE" id="PS01031">
    <property type="entry name" value="SHSP"/>
    <property type="match status" value="1"/>
</dbReference>
<dbReference type="CDD" id="cd06464">
    <property type="entry name" value="ACD_sHsps-like"/>
    <property type="match status" value="1"/>
</dbReference>
<feature type="compositionally biased region" description="Polar residues" evidence="4">
    <location>
        <begin position="50"/>
        <end position="61"/>
    </location>
</feature>
<keyword evidence="7" id="KW-1185">Reference proteome</keyword>
<evidence type="ECO:0000256" key="4">
    <source>
        <dbReference type="SAM" id="MobiDB-lite"/>
    </source>
</evidence>
<dbReference type="SUPFAM" id="SSF49764">
    <property type="entry name" value="HSP20-like chaperones"/>
    <property type="match status" value="1"/>
</dbReference>
<dbReference type="InterPro" id="IPR008978">
    <property type="entry name" value="HSP20-like_chaperone"/>
</dbReference>
<evidence type="ECO:0000256" key="2">
    <source>
        <dbReference type="PROSITE-ProRule" id="PRU00285"/>
    </source>
</evidence>
<dbReference type="EMBL" id="JAAARO010000012">
    <property type="protein sequence ID" value="KAF5739576.1"/>
    <property type="molecule type" value="Genomic_DNA"/>
</dbReference>
<evidence type="ECO:0000256" key="3">
    <source>
        <dbReference type="RuleBase" id="RU003616"/>
    </source>
</evidence>
<dbReference type="InterPro" id="IPR002068">
    <property type="entry name" value="A-crystallin/Hsp20_dom"/>
</dbReference>
<evidence type="ECO:0000259" key="5">
    <source>
        <dbReference type="PROSITE" id="PS01031"/>
    </source>
</evidence>
<dbReference type="PANTHER" id="PTHR46733:SF2">
    <property type="entry name" value="25.3 KDA HEAT SHOCK PROTEIN, CHLOROPLASTIC-LIKE"/>
    <property type="match status" value="1"/>
</dbReference>
<proteinExistence type="inferred from homology"/>
<dbReference type="InterPro" id="IPR044587">
    <property type="entry name" value="HSP21-like"/>
</dbReference>
<dbReference type="Pfam" id="PF00011">
    <property type="entry name" value="HSP20"/>
    <property type="match status" value="1"/>
</dbReference>
<evidence type="ECO:0000313" key="6">
    <source>
        <dbReference type="EMBL" id="KAF5739576.1"/>
    </source>
</evidence>
<organism evidence="6 7">
    <name type="scientific">Tripterygium wilfordii</name>
    <name type="common">Thunder God vine</name>
    <dbReference type="NCBI Taxonomy" id="458696"/>
    <lineage>
        <taxon>Eukaryota</taxon>
        <taxon>Viridiplantae</taxon>
        <taxon>Streptophyta</taxon>
        <taxon>Embryophyta</taxon>
        <taxon>Tracheophyta</taxon>
        <taxon>Spermatophyta</taxon>
        <taxon>Magnoliopsida</taxon>
        <taxon>eudicotyledons</taxon>
        <taxon>Gunneridae</taxon>
        <taxon>Pentapetalae</taxon>
        <taxon>rosids</taxon>
        <taxon>fabids</taxon>
        <taxon>Celastrales</taxon>
        <taxon>Celastraceae</taxon>
        <taxon>Tripterygium</taxon>
    </lineage>
</organism>
<comment type="similarity">
    <text evidence="2 3">Belongs to the small heat shock protein (HSP20) family.</text>
</comment>
<feature type="region of interest" description="Disordered" evidence="4">
    <location>
        <begin position="33"/>
        <end position="61"/>
    </location>
</feature>
<feature type="domain" description="SHSP" evidence="5">
    <location>
        <begin position="1"/>
        <end position="61"/>
    </location>
</feature>
<dbReference type="InParanoid" id="A0A7J7D0I3"/>
<dbReference type="Gene3D" id="2.60.40.790">
    <property type="match status" value="1"/>
</dbReference>
<accession>A0A7J7D0I3</accession>
<dbReference type="PANTHER" id="PTHR46733">
    <property type="entry name" value="26.5 KDA HEAT SHOCK PROTEIN, MITOCHONDRIAL"/>
    <property type="match status" value="1"/>
</dbReference>
<sequence>MRFDMPGMTKGDVKVWLEENMLVVKVEKIKKKQEAQVTSDDEDGQPRALESTTVGLPCQRT</sequence>
<dbReference type="GO" id="GO:0009408">
    <property type="term" value="P:response to heat"/>
    <property type="evidence" value="ECO:0007669"/>
    <property type="project" value="InterPro"/>
</dbReference>
<comment type="caution">
    <text evidence="6">The sequence shown here is derived from an EMBL/GenBank/DDBJ whole genome shotgun (WGS) entry which is preliminary data.</text>
</comment>
<gene>
    <name evidence="6" type="ORF">HS088_TW12G00785</name>
</gene>
<dbReference type="AlphaFoldDB" id="A0A7J7D0I3"/>
<protein>
    <recommendedName>
        <fullName evidence="5">SHSP domain-containing protein</fullName>
    </recommendedName>
</protein>
<name>A0A7J7D0I3_TRIWF</name>
<dbReference type="Proteomes" id="UP000593562">
    <property type="component" value="Unassembled WGS sequence"/>
</dbReference>
<keyword evidence="1" id="KW-0346">Stress response</keyword>
<evidence type="ECO:0000256" key="1">
    <source>
        <dbReference type="ARBA" id="ARBA00023016"/>
    </source>
</evidence>